<dbReference type="Pfam" id="PF00496">
    <property type="entry name" value="SBP_bac_5"/>
    <property type="match status" value="1"/>
</dbReference>
<dbReference type="InterPro" id="IPR039424">
    <property type="entry name" value="SBP_5"/>
</dbReference>
<dbReference type="InterPro" id="IPR030678">
    <property type="entry name" value="Peptide/Ni-bd"/>
</dbReference>
<dbReference type="InterPro" id="IPR000914">
    <property type="entry name" value="SBP_5_dom"/>
</dbReference>
<dbReference type="Gene3D" id="3.40.190.10">
    <property type="entry name" value="Periplasmic binding protein-like II"/>
    <property type="match status" value="2"/>
</dbReference>
<dbReference type="PANTHER" id="PTHR30290">
    <property type="entry name" value="PERIPLASMIC BINDING COMPONENT OF ABC TRANSPORTER"/>
    <property type="match status" value="1"/>
</dbReference>
<protein>
    <recommendedName>
        <fullName evidence="2">Solute-binding protein family 5 domain-containing protein</fullName>
    </recommendedName>
</protein>
<accession>A0A2M8KV26</accession>
<dbReference type="EMBL" id="PFEE01000030">
    <property type="protein sequence ID" value="PJE63785.1"/>
    <property type="molecule type" value="Genomic_DNA"/>
</dbReference>
<dbReference type="PIRSF" id="PIRSF002741">
    <property type="entry name" value="MppA"/>
    <property type="match status" value="1"/>
</dbReference>
<dbReference type="GO" id="GO:1904680">
    <property type="term" value="F:peptide transmembrane transporter activity"/>
    <property type="evidence" value="ECO:0007669"/>
    <property type="project" value="TreeGrafter"/>
</dbReference>
<evidence type="ECO:0000259" key="2">
    <source>
        <dbReference type="Pfam" id="PF00496"/>
    </source>
</evidence>
<comment type="caution">
    <text evidence="3">The sequence shown here is derived from an EMBL/GenBank/DDBJ whole genome shotgun (WGS) entry which is preliminary data.</text>
</comment>
<gene>
    <name evidence="3" type="ORF">COU89_01385</name>
</gene>
<keyword evidence="1" id="KW-0472">Membrane</keyword>
<evidence type="ECO:0000256" key="1">
    <source>
        <dbReference type="SAM" id="Phobius"/>
    </source>
</evidence>
<evidence type="ECO:0000313" key="4">
    <source>
        <dbReference type="Proteomes" id="UP000231569"/>
    </source>
</evidence>
<name>A0A2M8KV26_9BACT</name>
<dbReference type="Proteomes" id="UP000231569">
    <property type="component" value="Unassembled WGS sequence"/>
</dbReference>
<keyword evidence="1" id="KW-0812">Transmembrane</keyword>
<dbReference type="AlphaFoldDB" id="A0A2M8KV26"/>
<dbReference type="GO" id="GO:0042597">
    <property type="term" value="C:periplasmic space"/>
    <property type="evidence" value="ECO:0007669"/>
    <property type="project" value="UniProtKB-ARBA"/>
</dbReference>
<proteinExistence type="predicted"/>
<dbReference type="SUPFAM" id="SSF53850">
    <property type="entry name" value="Periplasmic binding protein-like II"/>
    <property type="match status" value="1"/>
</dbReference>
<feature type="transmembrane region" description="Helical" evidence="1">
    <location>
        <begin position="25"/>
        <end position="47"/>
    </location>
</feature>
<evidence type="ECO:0000313" key="3">
    <source>
        <dbReference type="EMBL" id="PJE63785.1"/>
    </source>
</evidence>
<dbReference type="GO" id="GO:0015833">
    <property type="term" value="P:peptide transport"/>
    <property type="evidence" value="ECO:0007669"/>
    <property type="project" value="TreeGrafter"/>
</dbReference>
<dbReference type="Gene3D" id="3.10.105.10">
    <property type="entry name" value="Dipeptide-binding Protein, Domain 3"/>
    <property type="match status" value="1"/>
</dbReference>
<dbReference type="CDD" id="cd00995">
    <property type="entry name" value="PBP2_NikA_DppA_OppA_like"/>
    <property type="match status" value="1"/>
</dbReference>
<sequence>MKAYFKQFRFSYWLIRSFLSKHLRIIIVVCVGAFLFMFFSGTIFNFISVVFTINKQTVGLVVPPTGNGLPPEILRRVSRSLMGYSSEGKLFPQLAQRVTMSQNGKVYDIILKKDLTWQDGRQFTAYTIPDKLLNFDRTKKQIIDERTIRFTLDVDRPPSTFPTLLTAPLVTEKLVGVEGEYSLRSIKYRFGELESVILAPQKRGAPVLQYRLYKNQDDVVLGYKLGEINEFSTYTKSVADEFQTWRNTKVSRIVDVKKITTLFINTQRPPLDNRTVRQSIAQSMNYPELEEHGVRAYTSILPFSWAYNKDIVTYNYEAEIARGRIKESSANGTKLVFYSSYDLHDIAEAVELYLEDVGFDVDLRYTNYTPVDYDLYLVIVEPDIDPDQYIFWHSSRKIEPNFSKLNNVKIDNALERGRLEFSENKRKEFYYKFQETLAEEVPAVFLYYPYLYVVDRK</sequence>
<organism evidence="3 4">
    <name type="scientific">Candidatus Roizmanbacteria bacterium CG10_big_fil_rev_8_21_14_0_10_45_7</name>
    <dbReference type="NCBI Taxonomy" id="1974854"/>
    <lineage>
        <taxon>Bacteria</taxon>
        <taxon>Candidatus Roizmaniibacteriota</taxon>
    </lineage>
</organism>
<reference evidence="4" key="1">
    <citation type="submission" date="2017-09" db="EMBL/GenBank/DDBJ databases">
        <title>Depth-based differentiation of microbial function through sediment-hosted aquifers and enrichment of novel symbionts in the deep terrestrial subsurface.</title>
        <authorList>
            <person name="Probst A.J."/>
            <person name="Ladd B."/>
            <person name="Jarett J.K."/>
            <person name="Geller-Mcgrath D.E."/>
            <person name="Sieber C.M.K."/>
            <person name="Emerson J.B."/>
            <person name="Anantharaman K."/>
            <person name="Thomas B.C."/>
            <person name="Malmstrom R."/>
            <person name="Stieglmeier M."/>
            <person name="Klingl A."/>
            <person name="Woyke T."/>
            <person name="Ryan C.M."/>
            <person name="Banfield J.F."/>
        </authorList>
    </citation>
    <scope>NUCLEOTIDE SEQUENCE [LARGE SCALE GENOMIC DNA]</scope>
</reference>
<dbReference type="GO" id="GO:0043190">
    <property type="term" value="C:ATP-binding cassette (ABC) transporter complex"/>
    <property type="evidence" value="ECO:0007669"/>
    <property type="project" value="InterPro"/>
</dbReference>
<keyword evidence="1" id="KW-1133">Transmembrane helix</keyword>
<feature type="domain" description="Solute-binding protein family 5" evidence="2">
    <location>
        <begin position="209"/>
        <end position="393"/>
    </location>
</feature>